<name>A0A8H6JSB5_9PEZI</name>
<keyword evidence="2" id="KW-1185">Reference proteome</keyword>
<evidence type="ECO:0000313" key="2">
    <source>
        <dbReference type="Proteomes" id="UP000652219"/>
    </source>
</evidence>
<sequence length="87" mass="9525">MQRTCAPEPQPAISRECEDSEARRWTALAAGGTLIDGMVDGAVFLPGGFFATAVVVWHVGHVGARAVLLRRQINTTSVEIRRYELLM</sequence>
<protein>
    <submittedName>
        <fullName evidence="1">Uncharacterized protein</fullName>
    </submittedName>
</protein>
<evidence type="ECO:0000313" key="1">
    <source>
        <dbReference type="EMBL" id="KAF6817956.1"/>
    </source>
</evidence>
<accession>A0A8H6JSB5</accession>
<dbReference type="AlphaFoldDB" id="A0A8H6JSB5"/>
<gene>
    <name evidence="1" type="ORF">CSOJ01_02093</name>
</gene>
<proteinExistence type="predicted"/>
<comment type="caution">
    <text evidence="1">The sequence shown here is derived from an EMBL/GenBank/DDBJ whole genome shotgun (WGS) entry which is preliminary data.</text>
</comment>
<dbReference type="EMBL" id="WIGN01000018">
    <property type="protein sequence ID" value="KAF6817956.1"/>
    <property type="molecule type" value="Genomic_DNA"/>
</dbReference>
<dbReference type="Proteomes" id="UP000652219">
    <property type="component" value="Unassembled WGS sequence"/>
</dbReference>
<reference evidence="1 2" key="1">
    <citation type="journal article" date="2020" name="Phytopathology">
        <title>Genome Sequence Resources of Colletotrichum truncatum, C. plurivorum, C. musicola, and C. sojae: Four Species Pathogenic to Soybean (Glycine max).</title>
        <authorList>
            <person name="Rogerio F."/>
            <person name="Boufleur T.R."/>
            <person name="Ciampi-Guillardi M."/>
            <person name="Sukno S.A."/>
            <person name="Thon M.R."/>
            <person name="Massola Junior N.S."/>
            <person name="Baroncelli R."/>
        </authorList>
    </citation>
    <scope>NUCLEOTIDE SEQUENCE [LARGE SCALE GENOMIC DNA]</scope>
    <source>
        <strain evidence="1 2">LFN0009</strain>
    </source>
</reference>
<organism evidence="1 2">
    <name type="scientific">Colletotrichum sojae</name>
    <dbReference type="NCBI Taxonomy" id="2175907"/>
    <lineage>
        <taxon>Eukaryota</taxon>
        <taxon>Fungi</taxon>
        <taxon>Dikarya</taxon>
        <taxon>Ascomycota</taxon>
        <taxon>Pezizomycotina</taxon>
        <taxon>Sordariomycetes</taxon>
        <taxon>Hypocreomycetidae</taxon>
        <taxon>Glomerellales</taxon>
        <taxon>Glomerellaceae</taxon>
        <taxon>Colletotrichum</taxon>
        <taxon>Colletotrichum orchidearum species complex</taxon>
    </lineage>
</organism>